<comment type="caution">
    <text evidence="2">The sequence shown here is derived from an EMBL/GenBank/DDBJ whole genome shotgun (WGS) entry which is preliminary data.</text>
</comment>
<reference evidence="2" key="1">
    <citation type="journal article" date="2023" name="Mol. Biol. Evol.">
        <title>Third-Generation Sequencing Reveals the Adaptive Role of the Epigenome in Three Deep-Sea Polychaetes.</title>
        <authorList>
            <person name="Perez M."/>
            <person name="Aroh O."/>
            <person name="Sun Y."/>
            <person name="Lan Y."/>
            <person name="Juniper S.K."/>
            <person name="Young C.R."/>
            <person name="Angers B."/>
            <person name="Qian P.Y."/>
        </authorList>
    </citation>
    <scope>NUCLEOTIDE SEQUENCE</scope>
    <source>
        <strain evidence="2">P08H-3</strain>
    </source>
</reference>
<feature type="non-terminal residue" evidence="2">
    <location>
        <position position="169"/>
    </location>
</feature>
<evidence type="ECO:0000259" key="1">
    <source>
        <dbReference type="PROSITE" id="PS50948"/>
    </source>
</evidence>
<dbReference type="AlphaFoldDB" id="A0AAD9IT52"/>
<name>A0AAD9IT52_9ANNE</name>
<dbReference type="Gene3D" id="3.50.4.10">
    <property type="entry name" value="Hepatocyte Growth Factor"/>
    <property type="match status" value="2"/>
</dbReference>
<gene>
    <name evidence="2" type="ORF">LSH36_1489g00014</name>
</gene>
<evidence type="ECO:0000313" key="2">
    <source>
        <dbReference type="EMBL" id="KAK2140087.1"/>
    </source>
</evidence>
<accession>A0AAD9IT52</accession>
<protein>
    <recommendedName>
        <fullName evidence="1">Apple domain-containing protein</fullName>
    </recommendedName>
</protein>
<organism evidence="2 3">
    <name type="scientific">Paralvinella palmiformis</name>
    <dbReference type="NCBI Taxonomy" id="53620"/>
    <lineage>
        <taxon>Eukaryota</taxon>
        <taxon>Metazoa</taxon>
        <taxon>Spiralia</taxon>
        <taxon>Lophotrochozoa</taxon>
        <taxon>Annelida</taxon>
        <taxon>Polychaeta</taxon>
        <taxon>Sedentaria</taxon>
        <taxon>Canalipalpata</taxon>
        <taxon>Terebellida</taxon>
        <taxon>Terebelliformia</taxon>
        <taxon>Alvinellidae</taxon>
        <taxon>Paralvinella</taxon>
    </lineage>
</organism>
<keyword evidence="3" id="KW-1185">Reference proteome</keyword>
<sequence length="169" mass="18385">PCTNGGTNQWTTTNNVHVINGVEQSSAQTLDACRQKCLTISGCNAIDYNDNAVGVKCWTFVNLQNAQLVPETGVVHETLERCVLTTTASSGVSWITTNDTHVVDGIPQTKPQTLTECRSLCQQNTDCDSIDYKADGNPVKCWIFLNSLSQTLVPEQGVVHEKIVRASSK</sequence>
<feature type="domain" description="Apple" evidence="1">
    <location>
        <begin position="2"/>
        <end position="82"/>
    </location>
</feature>
<proteinExistence type="predicted"/>
<dbReference type="Proteomes" id="UP001208570">
    <property type="component" value="Unassembled WGS sequence"/>
</dbReference>
<dbReference type="Pfam" id="PF08276">
    <property type="entry name" value="PAN_2"/>
    <property type="match status" value="1"/>
</dbReference>
<dbReference type="PROSITE" id="PS50948">
    <property type="entry name" value="PAN"/>
    <property type="match status" value="1"/>
</dbReference>
<dbReference type="EMBL" id="JAODUP010001489">
    <property type="protein sequence ID" value="KAK2140087.1"/>
    <property type="molecule type" value="Genomic_DNA"/>
</dbReference>
<dbReference type="Pfam" id="PF14295">
    <property type="entry name" value="PAN_4"/>
    <property type="match status" value="1"/>
</dbReference>
<evidence type="ECO:0000313" key="3">
    <source>
        <dbReference type="Proteomes" id="UP001208570"/>
    </source>
</evidence>
<dbReference type="InterPro" id="IPR003609">
    <property type="entry name" value="Pan_app"/>
</dbReference>